<dbReference type="OrthoDB" id="5392779at2759"/>
<evidence type="ECO:0000256" key="3">
    <source>
        <dbReference type="ARBA" id="ARBA00023163"/>
    </source>
</evidence>
<keyword evidence="3" id="KW-0804">Transcription</keyword>
<sequence>MPESQGRRIRKGTKSCTECRRRKVRCIQSFENSQTCRRCEERGTECIAQTHTSGSTATRRSSLKHRFAQLESRISSLTETVRQMQQKLHDSAARSQPLPLDQIRGDSSSDDDSFISEAASIAEKPYHLRLLFHNDCLRMEGILVSEALAASETGTTSTTATRLLRIARNTLQRLIPPKREISDLTRSASEWLTMLHSFFPLPGGPKCGADIIADYEEMQDPNVDPMRLASWLLTVALMAEQLPPEQKSRSARPDGCDRKRWLSSAISEAVERNILPHDTLTGSIQGLSAFMWFIRLEMGRGNVYKAWVKLRHVITVAELLGLHNMTRVAQFGATTEAADQAYVGKAQLWDLICATDRLLGMVLNLPPITRHHRQTHTNAVSIGGIVQHQLYLGRLTDISKKIPDLDYLNISERPRTEEYTFALELFRELQVLASQTPPAWWSGELHGAKSVDPSHLVQFLHHYIAMRIHLPLTLRQGPGEESLSNCLSCVDACTSIIKLYQLLSPKLPPGLFLCEMLDLQVFAAAVALLLVSHMSRARFLGAGVDRTKINHDVGHVIRLLREKSRRRPGSGIAQNGFTALSSLNGLLSEAENGLDLRQIAFQIPLLGKVYVRCNQNLPEADSDWSSSLLSTLGLCGIGEEMPFPDFDFNLPKLPSFDAGDLR</sequence>
<reference evidence="8" key="1">
    <citation type="journal article" date="2017" name="Genome Biol.">
        <title>Comparative genomics reveals high biological diversity and specific adaptations in the industrially and medically important fungal genus Aspergillus.</title>
        <authorList>
            <person name="de Vries R.P."/>
            <person name="Riley R."/>
            <person name="Wiebenga A."/>
            <person name="Aguilar-Osorio G."/>
            <person name="Amillis S."/>
            <person name="Uchima C.A."/>
            <person name="Anderluh G."/>
            <person name="Asadollahi M."/>
            <person name="Askin M."/>
            <person name="Barry K."/>
            <person name="Battaglia E."/>
            <person name="Bayram O."/>
            <person name="Benocci T."/>
            <person name="Braus-Stromeyer S.A."/>
            <person name="Caldana C."/>
            <person name="Canovas D."/>
            <person name="Cerqueira G.C."/>
            <person name="Chen F."/>
            <person name="Chen W."/>
            <person name="Choi C."/>
            <person name="Clum A."/>
            <person name="Dos Santos R.A."/>
            <person name="Damasio A.R."/>
            <person name="Diallinas G."/>
            <person name="Emri T."/>
            <person name="Fekete E."/>
            <person name="Flipphi M."/>
            <person name="Freyberg S."/>
            <person name="Gallo A."/>
            <person name="Gournas C."/>
            <person name="Habgood R."/>
            <person name="Hainaut M."/>
            <person name="Harispe M.L."/>
            <person name="Henrissat B."/>
            <person name="Hilden K.S."/>
            <person name="Hope R."/>
            <person name="Hossain A."/>
            <person name="Karabika E."/>
            <person name="Karaffa L."/>
            <person name="Karanyi Z."/>
            <person name="Krasevec N."/>
            <person name="Kuo A."/>
            <person name="Kusch H."/>
            <person name="LaButti K."/>
            <person name="Lagendijk E.L."/>
            <person name="Lapidus A."/>
            <person name="Levasseur A."/>
            <person name="Lindquist E."/>
            <person name="Lipzen A."/>
            <person name="Logrieco A.F."/>
            <person name="MacCabe A."/>
            <person name="Maekelae M.R."/>
            <person name="Malavazi I."/>
            <person name="Melin P."/>
            <person name="Meyer V."/>
            <person name="Mielnichuk N."/>
            <person name="Miskei M."/>
            <person name="Molnar A.P."/>
            <person name="Mule G."/>
            <person name="Ngan C.Y."/>
            <person name="Orejas M."/>
            <person name="Orosz E."/>
            <person name="Ouedraogo J.P."/>
            <person name="Overkamp K.M."/>
            <person name="Park H.-S."/>
            <person name="Perrone G."/>
            <person name="Piumi F."/>
            <person name="Punt P.J."/>
            <person name="Ram A.F."/>
            <person name="Ramon A."/>
            <person name="Rauscher S."/>
            <person name="Record E."/>
            <person name="Riano-Pachon D.M."/>
            <person name="Robert V."/>
            <person name="Roehrig J."/>
            <person name="Ruller R."/>
            <person name="Salamov A."/>
            <person name="Salih N.S."/>
            <person name="Samson R.A."/>
            <person name="Sandor E."/>
            <person name="Sanguinetti M."/>
            <person name="Schuetze T."/>
            <person name="Sepcic K."/>
            <person name="Shelest E."/>
            <person name="Sherlock G."/>
            <person name="Sophianopoulou V."/>
            <person name="Squina F.M."/>
            <person name="Sun H."/>
            <person name="Susca A."/>
            <person name="Todd R.B."/>
            <person name="Tsang A."/>
            <person name="Unkles S.E."/>
            <person name="van de Wiele N."/>
            <person name="van Rossen-Uffink D."/>
            <person name="Oliveira J.V."/>
            <person name="Vesth T.C."/>
            <person name="Visser J."/>
            <person name="Yu J.-H."/>
            <person name="Zhou M."/>
            <person name="Andersen M.R."/>
            <person name="Archer D.B."/>
            <person name="Baker S.E."/>
            <person name="Benoit I."/>
            <person name="Brakhage A.A."/>
            <person name="Braus G.H."/>
            <person name="Fischer R."/>
            <person name="Frisvad J.C."/>
            <person name="Goldman G.H."/>
            <person name="Houbraken J."/>
            <person name="Oakley B."/>
            <person name="Pocsi I."/>
            <person name="Scazzocchio C."/>
            <person name="Seiboth B."/>
            <person name="vanKuyk P.A."/>
            <person name="Wortman J."/>
            <person name="Dyer P.S."/>
            <person name="Grigoriev I.V."/>
        </authorList>
    </citation>
    <scope>NUCLEOTIDE SEQUENCE [LARGE SCALE GENOMIC DNA]</scope>
    <source>
        <strain evidence="8">CBS 101740 / IMI 381727 / IBT 21946</strain>
    </source>
</reference>
<evidence type="ECO:0000313" key="7">
    <source>
        <dbReference type="EMBL" id="OJJ78166.1"/>
    </source>
</evidence>
<dbReference type="GeneID" id="93569142"/>
<proteinExistence type="predicted"/>
<dbReference type="PANTHER" id="PTHR47840:SF3">
    <property type="entry name" value="ZN(II)2CYS6 TRANSCRIPTION FACTOR (EUROFUNG)"/>
    <property type="match status" value="1"/>
</dbReference>
<evidence type="ECO:0000259" key="6">
    <source>
        <dbReference type="PROSITE" id="PS50048"/>
    </source>
</evidence>
<gene>
    <name evidence="7" type="ORF">ASPBRDRAFT_112454</name>
</gene>
<dbReference type="InterPro" id="IPR036864">
    <property type="entry name" value="Zn2-C6_fun-type_DNA-bd_sf"/>
</dbReference>
<evidence type="ECO:0000256" key="5">
    <source>
        <dbReference type="SAM" id="MobiDB-lite"/>
    </source>
</evidence>
<dbReference type="AlphaFoldDB" id="A0A1L9V2M5"/>
<dbReference type="SMART" id="SM00066">
    <property type="entry name" value="GAL4"/>
    <property type="match status" value="1"/>
</dbReference>
<keyword evidence="4" id="KW-0539">Nucleus</keyword>
<dbReference type="GO" id="GO:0003677">
    <property type="term" value="F:DNA binding"/>
    <property type="evidence" value="ECO:0007669"/>
    <property type="project" value="UniProtKB-KW"/>
</dbReference>
<dbReference type="Proteomes" id="UP000184499">
    <property type="component" value="Unassembled WGS sequence"/>
</dbReference>
<name>A0A1L9V2M5_ASPBC</name>
<protein>
    <recommendedName>
        <fullName evidence="6">Zn(2)-C6 fungal-type domain-containing protein</fullName>
    </recommendedName>
</protein>
<dbReference type="SUPFAM" id="SSF57701">
    <property type="entry name" value="Zn2/Cys6 DNA-binding domain"/>
    <property type="match status" value="1"/>
</dbReference>
<dbReference type="GO" id="GO:0009893">
    <property type="term" value="P:positive regulation of metabolic process"/>
    <property type="evidence" value="ECO:0007669"/>
    <property type="project" value="UniProtKB-ARBA"/>
</dbReference>
<evidence type="ECO:0000256" key="4">
    <source>
        <dbReference type="ARBA" id="ARBA00023242"/>
    </source>
</evidence>
<evidence type="ECO:0000313" key="8">
    <source>
        <dbReference type="Proteomes" id="UP000184499"/>
    </source>
</evidence>
<feature type="region of interest" description="Disordered" evidence="5">
    <location>
        <begin position="83"/>
        <end position="111"/>
    </location>
</feature>
<dbReference type="GO" id="GO:0000981">
    <property type="term" value="F:DNA-binding transcription factor activity, RNA polymerase II-specific"/>
    <property type="evidence" value="ECO:0007669"/>
    <property type="project" value="InterPro"/>
</dbReference>
<keyword evidence="8" id="KW-1185">Reference proteome</keyword>
<dbReference type="STRING" id="767769.A0A1L9V2M5"/>
<dbReference type="RefSeq" id="XP_067485413.1">
    <property type="nucleotide sequence ID" value="XM_067616654.1"/>
</dbReference>
<evidence type="ECO:0000256" key="2">
    <source>
        <dbReference type="ARBA" id="ARBA00023125"/>
    </source>
</evidence>
<accession>A0A1L9V2M5</accession>
<keyword evidence="2" id="KW-0238">DNA-binding</keyword>
<feature type="domain" description="Zn(2)-C6 fungal-type" evidence="6">
    <location>
        <begin position="15"/>
        <end position="48"/>
    </location>
</feature>
<dbReference type="CDD" id="cd00067">
    <property type="entry name" value="GAL4"/>
    <property type="match status" value="1"/>
</dbReference>
<dbReference type="EMBL" id="KV878679">
    <property type="protein sequence ID" value="OJJ78166.1"/>
    <property type="molecule type" value="Genomic_DNA"/>
</dbReference>
<dbReference type="VEuPathDB" id="FungiDB:ASPBRDRAFT_112454"/>
<dbReference type="GO" id="GO:0008270">
    <property type="term" value="F:zinc ion binding"/>
    <property type="evidence" value="ECO:0007669"/>
    <property type="project" value="InterPro"/>
</dbReference>
<keyword evidence="1" id="KW-0805">Transcription regulation</keyword>
<dbReference type="CDD" id="cd12148">
    <property type="entry name" value="fungal_TF_MHR"/>
    <property type="match status" value="1"/>
</dbReference>
<dbReference type="OMA" id="WVKLRHV"/>
<dbReference type="PROSITE" id="PS00463">
    <property type="entry name" value="ZN2_CY6_FUNGAL_1"/>
    <property type="match status" value="1"/>
</dbReference>
<dbReference type="PANTHER" id="PTHR47840">
    <property type="entry name" value="ZN(II)2CYS6 TRANSCRIPTION FACTOR (EUROFUNG)-RELATED"/>
    <property type="match status" value="1"/>
</dbReference>
<dbReference type="InterPro" id="IPR001138">
    <property type="entry name" value="Zn2Cys6_DnaBD"/>
</dbReference>
<dbReference type="PROSITE" id="PS50048">
    <property type="entry name" value="ZN2_CY6_FUNGAL_2"/>
    <property type="match status" value="1"/>
</dbReference>
<dbReference type="Gene3D" id="4.10.240.10">
    <property type="entry name" value="Zn(2)-C6 fungal-type DNA-binding domain"/>
    <property type="match status" value="1"/>
</dbReference>
<evidence type="ECO:0000256" key="1">
    <source>
        <dbReference type="ARBA" id="ARBA00023015"/>
    </source>
</evidence>
<organism evidence="7 8">
    <name type="scientific">Aspergillus brasiliensis (strain CBS 101740 / IMI 381727 / IBT 21946)</name>
    <dbReference type="NCBI Taxonomy" id="767769"/>
    <lineage>
        <taxon>Eukaryota</taxon>
        <taxon>Fungi</taxon>
        <taxon>Dikarya</taxon>
        <taxon>Ascomycota</taxon>
        <taxon>Pezizomycotina</taxon>
        <taxon>Eurotiomycetes</taxon>
        <taxon>Eurotiomycetidae</taxon>
        <taxon>Eurotiales</taxon>
        <taxon>Aspergillaceae</taxon>
        <taxon>Aspergillus</taxon>
        <taxon>Aspergillus subgen. Circumdati</taxon>
    </lineage>
</organism>
<dbReference type="Pfam" id="PF00172">
    <property type="entry name" value="Zn_clus"/>
    <property type="match status" value="1"/>
</dbReference>